<dbReference type="RefSeq" id="XP_001835775.2">
    <property type="nucleotide sequence ID" value="XM_001835723.2"/>
</dbReference>
<sequence length="97" mass="10863">MVVEILDIRSSSRDGTVAFDLSQEVLNGLSRPVGEKTLPSMLLWDEEGLRLFDNVITTVPEYYPFATEKKILEEHADEIVNAMRTGLSPTQAPISRN</sequence>
<dbReference type="Pfam" id="PF10017">
    <property type="entry name" value="Methyltransf_33"/>
    <property type="match status" value="1"/>
</dbReference>
<keyword evidence="2" id="KW-0808">Transferase</keyword>
<dbReference type="KEGG" id="cci:CC1G_07199"/>
<evidence type="ECO:0000313" key="5">
    <source>
        <dbReference type="Proteomes" id="UP000001861"/>
    </source>
</evidence>
<reference evidence="4 5" key="1">
    <citation type="journal article" date="2010" name="Proc. Natl. Acad. Sci. U.S.A.">
        <title>Insights into evolution of multicellular fungi from the assembled chromosomes of the mushroom Coprinopsis cinerea (Coprinus cinereus).</title>
        <authorList>
            <person name="Stajich J.E."/>
            <person name="Wilke S.K."/>
            <person name="Ahren D."/>
            <person name="Au C.H."/>
            <person name="Birren B.W."/>
            <person name="Borodovsky M."/>
            <person name="Burns C."/>
            <person name="Canback B."/>
            <person name="Casselton L.A."/>
            <person name="Cheng C.K."/>
            <person name="Deng J."/>
            <person name="Dietrich F.S."/>
            <person name="Fargo D.C."/>
            <person name="Farman M.L."/>
            <person name="Gathman A.C."/>
            <person name="Goldberg J."/>
            <person name="Guigo R."/>
            <person name="Hoegger P.J."/>
            <person name="Hooker J.B."/>
            <person name="Huggins A."/>
            <person name="James T.Y."/>
            <person name="Kamada T."/>
            <person name="Kilaru S."/>
            <person name="Kodira C."/>
            <person name="Kues U."/>
            <person name="Kupfer D."/>
            <person name="Kwan H.S."/>
            <person name="Lomsadze A."/>
            <person name="Li W."/>
            <person name="Lilly W.W."/>
            <person name="Ma L.J."/>
            <person name="Mackey A.J."/>
            <person name="Manning G."/>
            <person name="Martin F."/>
            <person name="Muraguchi H."/>
            <person name="Natvig D.O."/>
            <person name="Palmerini H."/>
            <person name="Ramesh M.A."/>
            <person name="Rehmeyer C.J."/>
            <person name="Roe B.A."/>
            <person name="Shenoy N."/>
            <person name="Stanke M."/>
            <person name="Ter-Hovhannisyan V."/>
            <person name="Tunlid A."/>
            <person name="Velagapudi R."/>
            <person name="Vision T.J."/>
            <person name="Zeng Q."/>
            <person name="Zolan M.E."/>
            <person name="Pukkila P.J."/>
        </authorList>
    </citation>
    <scope>NUCLEOTIDE SEQUENCE [LARGE SCALE GENOMIC DNA]</scope>
    <source>
        <strain evidence="5">Okayama-7 / 130 / ATCC MYA-4618 / FGSC 9003</strain>
    </source>
</reference>
<dbReference type="InterPro" id="IPR051128">
    <property type="entry name" value="EgtD_Methyltrsf_superfamily"/>
</dbReference>
<dbReference type="Gene3D" id="3.40.50.150">
    <property type="entry name" value="Vaccinia Virus protein VP39"/>
    <property type="match status" value="1"/>
</dbReference>
<keyword evidence="5" id="KW-1185">Reference proteome</keyword>
<dbReference type="OrthoDB" id="659at2759"/>
<evidence type="ECO:0000256" key="1">
    <source>
        <dbReference type="ARBA" id="ARBA00022603"/>
    </source>
</evidence>
<dbReference type="EMBL" id="AACS02000008">
    <property type="protein sequence ID" value="EAU86120.2"/>
    <property type="molecule type" value="Genomic_DNA"/>
</dbReference>
<name>A8NRF7_COPC7</name>
<dbReference type="Proteomes" id="UP000001861">
    <property type="component" value="Unassembled WGS sequence"/>
</dbReference>
<evidence type="ECO:0000313" key="4">
    <source>
        <dbReference type="EMBL" id="EAU86120.2"/>
    </source>
</evidence>
<evidence type="ECO:0000259" key="3">
    <source>
        <dbReference type="Pfam" id="PF10017"/>
    </source>
</evidence>
<comment type="caution">
    <text evidence="4">The sequence shown here is derived from an EMBL/GenBank/DDBJ whole genome shotgun (WGS) entry which is preliminary data.</text>
</comment>
<accession>A8NRF7</accession>
<dbReference type="VEuPathDB" id="FungiDB:CC1G_07199"/>
<organism evidence="4 5">
    <name type="scientific">Coprinopsis cinerea (strain Okayama-7 / 130 / ATCC MYA-4618 / FGSC 9003)</name>
    <name type="common">Inky cap fungus</name>
    <name type="synonym">Hormographiella aspergillata</name>
    <dbReference type="NCBI Taxonomy" id="240176"/>
    <lineage>
        <taxon>Eukaryota</taxon>
        <taxon>Fungi</taxon>
        <taxon>Dikarya</taxon>
        <taxon>Basidiomycota</taxon>
        <taxon>Agaricomycotina</taxon>
        <taxon>Agaricomycetes</taxon>
        <taxon>Agaricomycetidae</taxon>
        <taxon>Agaricales</taxon>
        <taxon>Agaricineae</taxon>
        <taxon>Psathyrellaceae</taxon>
        <taxon>Coprinopsis</taxon>
    </lineage>
</organism>
<dbReference type="HOGENOM" id="CLU_2346608_0_0_1"/>
<proteinExistence type="predicted"/>
<dbReference type="PANTHER" id="PTHR43397">
    <property type="entry name" value="ERGOTHIONEINE BIOSYNTHESIS PROTEIN 1"/>
    <property type="match status" value="1"/>
</dbReference>
<dbReference type="GO" id="GO:0032259">
    <property type="term" value="P:methylation"/>
    <property type="evidence" value="ECO:0007669"/>
    <property type="project" value="UniProtKB-KW"/>
</dbReference>
<dbReference type="GO" id="GO:0008168">
    <property type="term" value="F:methyltransferase activity"/>
    <property type="evidence" value="ECO:0007669"/>
    <property type="project" value="UniProtKB-KW"/>
</dbReference>
<dbReference type="InterPro" id="IPR029063">
    <property type="entry name" value="SAM-dependent_MTases_sf"/>
</dbReference>
<dbReference type="AlphaFoldDB" id="A8NRF7"/>
<evidence type="ECO:0000256" key="2">
    <source>
        <dbReference type="ARBA" id="ARBA00022679"/>
    </source>
</evidence>
<dbReference type="InParanoid" id="A8NRF7"/>
<dbReference type="InterPro" id="IPR019257">
    <property type="entry name" value="MeTrfase_dom"/>
</dbReference>
<dbReference type="STRING" id="240176.A8NRF7"/>
<feature type="domain" description="Histidine-specific methyltransferase SAM-dependent" evidence="3">
    <location>
        <begin position="22"/>
        <end position="84"/>
    </location>
</feature>
<gene>
    <name evidence="4" type="ORF">CC1G_07199</name>
</gene>
<dbReference type="PANTHER" id="PTHR43397:SF1">
    <property type="entry name" value="ERGOTHIONEINE BIOSYNTHESIS PROTEIN 1"/>
    <property type="match status" value="1"/>
</dbReference>
<protein>
    <recommendedName>
        <fullName evidence="3">Histidine-specific methyltransferase SAM-dependent domain-containing protein</fullName>
    </recommendedName>
</protein>
<dbReference type="GeneID" id="6012311"/>
<keyword evidence="1" id="KW-0489">Methyltransferase</keyword>